<dbReference type="Proteomes" id="UP000085678">
    <property type="component" value="Unplaced"/>
</dbReference>
<dbReference type="Pfam" id="PF13837">
    <property type="entry name" value="Myb_DNA-bind_4"/>
    <property type="match status" value="1"/>
</dbReference>
<accession>A0A1S3JG17</accession>
<dbReference type="Gene3D" id="1.10.10.60">
    <property type="entry name" value="Homeodomain-like"/>
    <property type="match status" value="1"/>
</dbReference>
<proteinExistence type="predicted"/>
<dbReference type="PANTHER" id="PTHR47595">
    <property type="entry name" value="HEAT SHOCK 70 KDA PROTEIN 14"/>
    <property type="match status" value="1"/>
</dbReference>
<reference evidence="4" key="1">
    <citation type="submission" date="2025-08" db="UniProtKB">
        <authorList>
            <consortium name="RefSeq"/>
        </authorList>
    </citation>
    <scope>IDENTIFICATION</scope>
    <source>
        <tissue evidence="4">Gonads</tissue>
    </source>
</reference>
<sequence>MASGSAKQFGGRSKGVENWTDAETIAVINIWGEEDMQRHFASVRFTNVQVFRKIAERLRKDYGVDRTAQACQNRIRKLKENYKKVKDNNNRSGRGHKTCKHFDELDKILGNRPLQMPRNLLDTSTSTQATDENSHDDIIEDGDENIDEEDELDDAVEPLGSPSERQRSASFSSTSSADSFIPLRRGGTGTRKRRSTGETLSELWESMVDEMRKERASALEFEEKRLKAEQEMQMKMFDREDRQRAMDREREERQRQERRDEKERERQHQLEMMRLLMQIKN</sequence>
<dbReference type="GeneID" id="106172922"/>
<feature type="compositionally biased region" description="Acidic residues" evidence="1">
    <location>
        <begin position="138"/>
        <end position="156"/>
    </location>
</feature>
<name>A0A1S3JG17_LINAN</name>
<dbReference type="KEGG" id="lak:106172922"/>
<dbReference type="OrthoDB" id="691673at2759"/>
<feature type="region of interest" description="Disordered" evidence="1">
    <location>
        <begin position="233"/>
        <end position="269"/>
    </location>
</feature>
<dbReference type="AlphaFoldDB" id="A0A1S3JG17"/>
<dbReference type="RefSeq" id="XP_013409303.1">
    <property type="nucleotide sequence ID" value="XM_013553849.2"/>
</dbReference>
<organism evidence="3 4">
    <name type="scientific">Lingula anatina</name>
    <name type="common">Brachiopod</name>
    <name type="synonym">Lingula unguis</name>
    <dbReference type="NCBI Taxonomy" id="7574"/>
    <lineage>
        <taxon>Eukaryota</taxon>
        <taxon>Metazoa</taxon>
        <taxon>Spiralia</taxon>
        <taxon>Lophotrochozoa</taxon>
        <taxon>Brachiopoda</taxon>
        <taxon>Linguliformea</taxon>
        <taxon>Lingulata</taxon>
        <taxon>Lingulida</taxon>
        <taxon>Linguloidea</taxon>
        <taxon>Lingulidae</taxon>
        <taxon>Lingula</taxon>
    </lineage>
</organism>
<feature type="region of interest" description="Disordered" evidence="1">
    <location>
        <begin position="116"/>
        <end position="198"/>
    </location>
</feature>
<gene>
    <name evidence="4" type="primary">LOC106172922</name>
</gene>
<evidence type="ECO:0000256" key="1">
    <source>
        <dbReference type="SAM" id="MobiDB-lite"/>
    </source>
</evidence>
<evidence type="ECO:0000313" key="3">
    <source>
        <dbReference type="Proteomes" id="UP000085678"/>
    </source>
</evidence>
<feature type="compositionally biased region" description="Polar residues" evidence="1">
    <location>
        <begin position="121"/>
        <end position="131"/>
    </location>
</feature>
<dbReference type="InParanoid" id="A0A1S3JG17"/>
<evidence type="ECO:0000313" key="4">
    <source>
        <dbReference type="RefSeq" id="XP_013409303.1"/>
    </source>
</evidence>
<evidence type="ECO:0000259" key="2">
    <source>
        <dbReference type="Pfam" id="PF13837"/>
    </source>
</evidence>
<feature type="domain" description="Myb/SANT-like DNA-binding" evidence="2">
    <location>
        <begin position="18"/>
        <end position="108"/>
    </location>
</feature>
<keyword evidence="3" id="KW-1185">Reference proteome</keyword>
<dbReference type="InterPro" id="IPR044822">
    <property type="entry name" value="Myb_DNA-bind_4"/>
</dbReference>
<protein>
    <submittedName>
        <fullName evidence="4">Trihelix transcription factor GT-2</fullName>
    </submittedName>
</protein>
<feature type="compositionally biased region" description="Low complexity" evidence="1">
    <location>
        <begin position="168"/>
        <end position="180"/>
    </location>
</feature>
<dbReference type="PANTHER" id="PTHR47595:SF1">
    <property type="entry name" value="MYB_SANT-LIKE DNA-BINDING DOMAIN-CONTAINING PROTEIN"/>
    <property type="match status" value="1"/>
</dbReference>